<dbReference type="InterPro" id="IPR046833">
    <property type="entry name" value="ABC_N"/>
</dbReference>
<dbReference type="EMBL" id="LJJR01000025">
    <property type="protein sequence ID" value="KPD28926.1"/>
    <property type="molecule type" value="Genomic_DNA"/>
</dbReference>
<protein>
    <submittedName>
        <fullName evidence="4">Isopentenyl-diphosphate delta-isomerase</fullName>
    </submittedName>
</protein>
<dbReference type="InterPro" id="IPR027417">
    <property type="entry name" value="P-loop_NTPase"/>
</dbReference>
<reference evidence="4 5" key="1">
    <citation type="submission" date="2015-09" db="EMBL/GenBank/DDBJ databases">
        <title>Draft genome sequence of Thermus scotoductus strain K1 isolated from a geothermal spring in Nagorno-Karabakh, Armenia.</title>
        <authorList>
            <person name="Saghatelyan A."/>
            <person name="Poghosyan L."/>
            <person name="Panosyan H."/>
            <person name="Birkeland N.-K."/>
        </authorList>
    </citation>
    <scope>NUCLEOTIDE SEQUENCE [LARGE SCALE GENOMIC DNA]</scope>
    <source>
        <strain evidence="4 5">K1</strain>
    </source>
</reference>
<dbReference type="AlphaFoldDB" id="A0A0N1KPG6"/>
<dbReference type="Pfam" id="PF09818">
    <property type="entry name" value="ABC_ATPase"/>
    <property type="match status" value="1"/>
</dbReference>
<evidence type="ECO:0000259" key="2">
    <source>
        <dbReference type="Pfam" id="PF20446"/>
    </source>
</evidence>
<dbReference type="Pfam" id="PF20446">
    <property type="entry name" value="ABC_N"/>
    <property type="match status" value="1"/>
</dbReference>
<feature type="domain" description="MRB1590-like C-terminal" evidence="3">
    <location>
        <begin position="459"/>
        <end position="552"/>
    </location>
</feature>
<gene>
    <name evidence="4" type="ORF">AN926_08600</name>
</gene>
<feature type="domain" description="ATPase of the ABC class N-terminal" evidence="2">
    <location>
        <begin position="5"/>
        <end position="159"/>
    </location>
</feature>
<dbReference type="Pfam" id="PF21117">
    <property type="entry name" value="MRB1590_C"/>
    <property type="match status" value="1"/>
</dbReference>
<evidence type="ECO:0000313" key="5">
    <source>
        <dbReference type="Proteomes" id="UP000053099"/>
    </source>
</evidence>
<accession>A0A0N1KPG6</accession>
<sequence>MRRLEELFTFLASLEGRPYPFYKDLKGTWRGEGFDLRFVHVQGDPFATPSVVEVRYPARALEKLRVYRHPTGKVAVEDFLLRALKARFRHLPFFGGSGHSGRVFVEVESPKVLRRAGAHLGQEALYLRFRVGLPASGRRILGKEAERLFRALVEHLRGFLGELDGRALVFQVQQVEDFAYLQESLPQRGLVAFVGDGAILPRESGVSQKPLRGAVPFQSPPSLRVSFRVPHKGEVVGMGLPQGLTLITGGGFHGKTTLLEALIHGVYPHIPGDGREWVVAHALAQRVQSEDGRSVKGVDLRPFVHDLPLGQDTSFFSTEDASGSTSLAAAILEALELGARVLLLDEDTSATNLLVRDARMQALVQRETLTPLLDRVQDFKARGISLILVVGGVGDYLDLADTVLLLEEYRPREATLEAKAIAQAHPTGRAFGESRYPLAVASRAPLPESFDPRRGRKARVKGRGLRELVYGEEVVDLSALDLFENAQVRALGAWFQRLWRQADGKTPLRKLVEAVLGGVEDLFSLEEAPEVAEVRPLELGAAVNRLRGLEVRRVEE</sequence>
<proteinExistence type="predicted"/>
<dbReference type="InterPro" id="IPR046834">
    <property type="entry name" value="ABC_ATPase_C"/>
</dbReference>
<name>A0A0N1KPG6_THESC</name>
<evidence type="ECO:0000259" key="1">
    <source>
        <dbReference type="Pfam" id="PF09818"/>
    </source>
</evidence>
<dbReference type="PANTHER" id="PTHR38149:SF1">
    <property type="entry name" value="ATPASE"/>
    <property type="match status" value="1"/>
</dbReference>
<organism evidence="4 5">
    <name type="scientific">Thermus scotoductus</name>
    <dbReference type="NCBI Taxonomy" id="37636"/>
    <lineage>
        <taxon>Bacteria</taxon>
        <taxon>Thermotogati</taxon>
        <taxon>Deinococcota</taxon>
        <taxon>Deinococci</taxon>
        <taxon>Thermales</taxon>
        <taxon>Thermaceae</taxon>
        <taxon>Thermus</taxon>
    </lineage>
</organism>
<dbReference type="PATRIC" id="fig|37636.3.peg.907"/>
<dbReference type="Proteomes" id="UP000053099">
    <property type="component" value="Unassembled WGS sequence"/>
</dbReference>
<keyword evidence="4" id="KW-0413">Isomerase</keyword>
<evidence type="ECO:0000313" key="4">
    <source>
        <dbReference type="EMBL" id="KPD28926.1"/>
    </source>
</evidence>
<dbReference type="InterPro" id="IPR049069">
    <property type="entry name" value="MRB1590-like_C"/>
</dbReference>
<feature type="domain" description="ATPase of the ABC class C-terminal" evidence="1">
    <location>
        <begin position="167"/>
        <end position="437"/>
    </location>
</feature>
<dbReference type="PANTHER" id="PTHR38149">
    <property type="entry name" value="ATPASE"/>
    <property type="match status" value="1"/>
</dbReference>
<evidence type="ECO:0000259" key="3">
    <source>
        <dbReference type="Pfam" id="PF21117"/>
    </source>
</evidence>
<comment type="caution">
    <text evidence="4">The sequence shown here is derived from an EMBL/GenBank/DDBJ whole genome shotgun (WGS) entry which is preliminary data.</text>
</comment>
<dbReference type="InterPro" id="IPR019195">
    <property type="entry name" value="ABC_ATPase_put"/>
</dbReference>
<dbReference type="GO" id="GO:0016853">
    <property type="term" value="F:isomerase activity"/>
    <property type="evidence" value="ECO:0007669"/>
    <property type="project" value="UniProtKB-KW"/>
</dbReference>
<dbReference type="SUPFAM" id="SSF52540">
    <property type="entry name" value="P-loop containing nucleoside triphosphate hydrolases"/>
    <property type="match status" value="1"/>
</dbReference>